<accession>A0A0H3GNR7</accession>
<dbReference type="STRING" id="1125630.KPHS_23050"/>
<dbReference type="Pfam" id="PF13503">
    <property type="entry name" value="DUF4123"/>
    <property type="match status" value="1"/>
</dbReference>
<dbReference type="KEGG" id="kpm:KPHS_23050"/>
<evidence type="ECO:0000259" key="1">
    <source>
        <dbReference type="Pfam" id="PF13503"/>
    </source>
</evidence>
<dbReference type="GeneID" id="11847323"/>
<evidence type="ECO:0000313" key="3">
    <source>
        <dbReference type="Proteomes" id="UP000007841"/>
    </source>
</evidence>
<sequence>MTRQWIEEVAGTCRAFGTDYLHVIIDQAGVGFSVIPALNSLSVEWQSLFHGLPEAFIVDDAPLVARFTLDDLEQMRWLQDISQQLAIQAPLLLFCTYWPFSALANWLTQCMDILQEGRSGILRFYDTRVFPLLFTHILSDEQQEPLMRPALFWAWQDLDGQAKGIKGSGLLPERDEKAPKIELSDRQLEHLMCISDVIVMLSHCAPPAGMFDSRQSLFSACYQGMVEATRQGLLLDDAREDWVMKKWLADVKTSERPSE</sequence>
<gene>
    <name evidence="2" type="ordered locus">KPHS_23050</name>
</gene>
<organism evidence="2 3">
    <name type="scientific">Klebsiella pneumoniae subsp. pneumoniae (strain HS11286)</name>
    <dbReference type="NCBI Taxonomy" id="1125630"/>
    <lineage>
        <taxon>Bacteria</taxon>
        <taxon>Pseudomonadati</taxon>
        <taxon>Pseudomonadota</taxon>
        <taxon>Gammaproteobacteria</taxon>
        <taxon>Enterobacterales</taxon>
        <taxon>Enterobacteriaceae</taxon>
        <taxon>Klebsiella/Raoultella group</taxon>
        <taxon>Klebsiella</taxon>
        <taxon>Klebsiella pneumoniae complex</taxon>
    </lineage>
</organism>
<dbReference type="HOGENOM" id="CLU_093458_0_0_6"/>
<reference evidence="2 3" key="1">
    <citation type="journal article" date="2012" name="J. Bacteriol.">
        <title>Complete genome sequence of Klebsiella pneumoniae subsp. pneumoniae HS11286, a multidrug-resistant strain isolated from human sputum.</title>
        <authorList>
            <person name="Liu P."/>
            <person name="Li P."/>
            <person name="Jiang X."/>
            <person name="Bi D."/>
            <person name="Xie Y."/>
            <person name="Tai C."/>
            <person name="Deng Z."/>
            <person name="Rajakumar K."/>
            <person name="Ou H.Y."/>
        </authorList>
    </citation>
    <scope>NUCLEOTIDE SEQUENCE [LARGE SCALE GENOMIC DNA]</scope>
    <source>
        <strain evidence="2 3">HS11286</strain>
    </source>
</reference>
<dbReference type="Proteomes" id="UP000007841">
    <property type="component" value="Chromosome"/>
</dbReference>
<protein>
    <recommendedName>
        <fullName evidence="1">DUF4123 domain-containing protein</fullName>
    </recommendedName>
</protein>
<dbReference type="PATRIC" id="fig|1125630.4.peg.2237"/>
<dbReference type="RefSeq" id="WP_002902169.1">
    <property type="nucleotide sequence ID" value="NC_016845.1"/>
</dbReference>
<dbReference type="AlphaFoldDB" id="A0A0H3GNR7"/>
<dbReference type="RefSeq" id="YP_005226605.1">
    <property type="nucleotide sequence ID" value="NC_016845.1"/>
</dbReference>
<dbReference type="EMBL" id="CP003200">
    <property type="protein sequence ID" value="AEW61003.1"/>
    <property type="molecule type" value="Genomic_DNA"/>
</dbReference>
<evidence type="ECO:0000313" key="2">
    <source>
        <dbReference type="EMBL" id="AEW61003.1"/>
    </source>
</evidence>
<dbReference type="InterPro" id="IPR025391">
    <property type="entry name" value="DUF4123"/>
</dbReference>
<feature type="domain" description="DUF4123" evidence="1">
    <location>
        <begin position="33"/>
        <end position="143"/>
    </location>
</feature>
<keyword evidence="3" id="KW-1185">Reference proteome</keyword>
<name>A0A0H3GNR7_KLEPH</name>
<proteinExistence type="predicted"/>